<dbReference type="SUPFAM" id="SSF55073">
    <property type="entry name" value="Nucleotide cyclase"/>
    <property type="match status" value="1"/>
</dbReference>
<dbReference type="InterPro" id="IPR043128">
    <property type="entry name" value="Rev_trsase/Diguanyl_cyclase"/>
</dbReference>
<evidence type="ECO:0000313" key="6">
    <source>
        <dbReference type="Proteomes" id="UP000296201"/>
    </source>
</evidence>
<dbReference type="Pfam" id="PF13426">
    <property type="entry name" value="PAS_9"/>
    <property type="match status" value="1"/>
</dbReference>
<dbReference type="Pfam" id="PF00990">
    <property type="entry name" value="GGDEF"/>
    <property type="match status" value="1"/>
</dbReference>
<dbReference type="RefSeq" id="WP_223260902.1">
    <property type="nucleotide sequence ID" value="NZ_CP032096.1"/>
</dbReference>
<dbReference type="Proteomes" id="UP000296201">
    <property type="component" value="Chromosome"/>
</dbReference>
<dbReference type="NCBIfam" id="TIGR00254">
    <property type="entry name" value="GGDEF"/>
    <property type="match status" value="1"/>
</dbReference>
<dbReference type="FunFam" id="3.30.70.270:FF:000001">
    <property type="entry name" value="Diguanylate cyclase domain protein"/>
    <property type="match status" value="1"/>
</dbReference>
<dbReference type="InterPro" id="IPR035965">
    <property type="entry name" value="PAS-like_dom_sf"/>
</dbReference>
<keyword evidence="6" id="KW-1185">Reference proteome</keyword>
<feature type="domain" description="PAC" evidence="3">
    <location>
        <begin position="203"/>
        <end position="257"/>
    </location>
</feature>
<dbReference type="InterPro" id="IPR000160">
    <property type="entry name" value="GGDEF_dom"/>
</dbReference>
<dbReference type="NCBIfam" id="TIGR00229">
    <property type="entry name" value="sensory_box"/>
    <property type="match status" value="1"/>
</dbReference>
<evidence type="ECO:0000259" key="4">
    <source>
        <dbReference type="PROSITE" id="PS50887"/>
    </source>
</evidence>
<dbReference type="InterPro" id="IPR029787">
    <property type="entry name" value="Nucleotide_cyclase"/>
</dbReference>
<evidence type="ECO:0000313" key="5">
    <source>
        <dbReference type="EMBL" id="QBZ82053.1"/>
    </source>
</evidence>
<proteinExistence type="predicted"/>
<name>A0A4P7NWI3_9GAMM</name>
<evidence type="ECO:0000256" key="1">
    <source>
        <dbReference type="ARBA" id="ARBA00001946"/>
    </source>
</evidence>
<feature type="domain" description="GGDEF" evidence="4">
    <location>
        <begin position="289"/>
        <end position="416"/>
    </location>
</feature>
<protein>
    <submittedName>
        <fullName evidence="5">Putative diguanylate cyclase YdaM</fullName>
        <ecNumber evidence="5">2.7.7.65</ecNumber>
    </submittedName>
</protein>
<dbReference type="PANTHER" id="PTHR46663">
    <property type="entry name" value="DIGUANYLATE CYCLASE DGCT-RELATED"/>
    <property type="match status" value="1"/>
</dbReference>
<dbReference type="PROSITE" id="PS50887">
    <property type="entry name" value="GGDEF"/>
    <property type="match status" value="1"/>
</dbReference>
<dbReference type="CDD" id="cd00130">
    <property type="entry name" value="PAS"/>
    <property type="match status" value="2"/>
</dbReference>
<dbReference type="Gene3D" id="3.30.70.270">
    <property type="match status" value="1"/>
</dbReference>
<dbReference type="SMART" id="SM00091">
    <property type="entry name" value="PAS"/>
    <property type="match status" value="2"/>
</dbReference>
<dbReference type="InterPro" id="IPR052163">
    <property type="entry name" value="DGC-Regulatory_Protein"/>
</dbReference>
<dbReference type="EMBL" id="CP032096">
    <property type="protein sequence ID" value="QBZ82053.1"/>
    <property type="molecule type" value="Genomic_DNA"/>
</dbReference>
<dbReference type="Gene3D" id="3.30.450.20">
    <property type="entry name" value="PAS domain"/>
    <property type="match status" value="2"/>
</dbReference>
<feature type="domain" description="PAC" evidence="3">
    <location>
        <begin position="83"/>
        <end position="135"/>
    </location>
</feature>
<dbReference type="AlphaFoldDB" id="A0A4P7NWI3"/>
<dbReference type="SUPFAM" id="SSF55785">
    <property type="entry name" value="PYP-like sensor domain (PAS domain)"/>
    <property type="match status" value="2"/>
</dbReference>
<gene>
    <name evidence="5" type="primary">ydaM_1</name>
    <name evidence="5" type="ORF">GHNINEIG_00077</name>
</gene>
<sequence>MRVWNLHHKILNLINDSETIVFYCEYAPRWPVLFLSENFSAFGYAPEKFYAQEVSYQDLIHPNDLAGLEQAVAEQADSGAPYLSKRVRLRKSDQTYAWIDIRLTFERDDADRVTHLLGKIMDITESVKSEEQVNLFAKVIQQTADFVKITDKAGYLVFVNQALMDKTGYTEQELIGKTPAVLKSEMQDQEKAKTLWETILSGEVYHNRIMNRCKDGSTYYEETTISPIFNRDGEIEYFVSTGKDVSEQVKMQQELNDLAMKDALTGLWNRRHLTEVIDAEMKRINRYGGRFGMIMFDVDYFKQINDDFGHDIGDETLVQIAKIVQKLVSETDYIGRWGGEEFLLIALELDASLTAKLAEKIREAIEEFVFPKVGQVTVSLGATVYHKNETEAQLFKRADEALYLAKRHGRNRVEVY</sequence>
<dbReference type="SMART" id="SM00267">
    <property type="entry name" value="GGDEF"/>
    <property type="match status" value="1"/>
</dbReference>
<keyword evidence="5" id="KW-0808">Transferase</keyword>
<feature type="domain" description="PAS" evidence="2">
    <location>
        <begin position="132"/>
        <end position="203"/>
    </location>
</feature>
<comment type="cofactor">
    <cofactor evidence="1">
        <name>Mg(2+)</name>
        <dbReference type="ChEBI" id="CHEBI:18420"/>
    </cofactor>
</comment>
<dbReference type="EC" id="2.7.7.65" evidence="5"/>
<dbReference type="InterPro" id="IPR013655">
    <property type="entry name" value="PAS_fold_3"/>
</dbReference>
<reference evidence="5 6" key="1">
    <citation type="submission" date="2018-08" db="EMBL/GenBank/DDBJ databases">
        <title>Horizontal acquisition of hydrogen conversion ability and other habitat adaptations in Hydrogenovibrio crunogenus strains.</title>
        <authorList>
            <person name="Gonnella G."/>
            <person name="Adam N."/>
            <person name="Perner M."/>
        </authorList>
    </citation>
    <scope>NUCLEOTIDE SEQUENCE [LARGE SCALE GENOMIC DNA]</scope>
    <source>
        <strain evidence="5 6">SP-41</strain>
    </source>
</reference>
<accession>A0A4P7NWI3</accession>
<dbReference type="PROSITE" id="PS50112">
    <property type="entry name" value="PAS"/>
    <property type="match status" value="1"/>
</dbReference>
<evidence type="ECO:0000259" key="3">
    <source>
        <dbReference type="PROSITE" id="PS50113"/>
    </source>
</evidence>
<dbReference type="InterPro" id="IPR001610">
    <property type="entry name" value="PAC"/>
</dbReference>
<dbReference type="InterPro" id="IPR000014">
    <property type="entry name" value="PAS"/>
</dbReference>
<dbReference type="SMART" id="SM00086">
    <property type="entry name" value="PAC"/>
    <property type="match status" value="2"/>
</dbReference>
<dbReference type="PROSITE" id="PS50113">
    <property type="entry name" value="PAC"/>
    <property type="match status" value="2"/>
</dbReference>
<dbReference type="CDD" id="cd01949">
    <property type="entry name" value="GGDEF"/>
    <property type="match status" value="1"/>
</dbReference>
<organism evidence="5 6">
    <name type="scientific">Hydrogenovibrio crunogenus</name>
    <dbReference type="NCBI Taxonomy" id="39765"/>
    <lineage>
        <taxon>Bacteria</taxon>
        <taxon>Pseudomonadati</taxon>
        <taxon>Pseudomonadota</taxon>
        <taxon>Gammaproteobacteria</taxon>
        <taxon>Thiotrichales</taxon>
        <taxon>Piscirickettsiaceae</taxon>
        <taxon>Hydrogenovibrio</taxon>
    </lineage>
</organism>
<evidence type="ECO:0000259" key="2">
    <source>
        <dbReference type="PROSITE" id="PS50112"/>
    </source>
</evidence>
<dbReference type="Pfam" id="PF08447">
    <property type="entry name" value="PAS_3"/>
    <property type="match status" value="1"/>
</dbReference>
<keyword evidence="5" id="KW-0548">Nucleotidyltransferase</keyword>
<dbReference type="PANTHER" id="PTHR46663:SF4">
    <property type="entry name" value="DIGUANYLATE CYCLASE DGCT-RELATED"/>
    <property type="match status" value="1"/>
</dbReference>
<dbReference type="GO" id="GO:0052621">
    <property type="term" value="F:diguanylate cyclase activity"/>
    <property type="evidence" value="ECO:0007669"/>
    <property type="project" value="UniProtKB-EC"/>
</dbReference>
<dbReference type="InterPro" id="IPR000700">
    <property type="entry name" value="PAS-assoc_C"/>
</dbReference>